<evidence type="ECO:0000256" key="13">
    <source>
        <dbReference type="ARBA" id="ARBA00048262"/>
    </source>
</evidence>
<dbReference type="InterPro" id="IPR023210">
    <property type="entry name" value="NADP_OxRdtase_dom"/>
</dbReference>
<dbReference type="FunFam" id="3.20.20.100:FF:000006">
    <property type="entry name" value="Aldo-keto reductase family 1 member A1"/>
    <property type="match status" value="1"/>
</dbReference>
<dbReference type="SUPFAM" id="SSF51430">
    <property type="entry name" value="NAD(P)-linked oxidoreductase"/>
    <property type="match status" value="1"/>
</dbReference>
<evidence type="ECO:0000256" key="1">
    <source>
        <dbReference type="ARBA" id="ARBA00004221"/>
    </source>
</evidence>
<evidence type="ECO:0000256" key="8">
    <source>
        <dbReference type="ARBA" id="ARBA00023136"/>
    </source>
</evidence>
<name>A0A8C6T6R9_9GOBI</name>
<dbReference type="GO" id="GO:0042593">
    <property type="term" value="P:glucose homeostasis"/>
    <property type="evidence" value="ECO:0007669"/>
    <property type="project" value="UniProtKB-ARBA"/>
</dbReference>
<comment type="function">
    <text evidence="14">Catalyzes the NADPH-dependent reduction of a wide variety of carbonyl-containing compounds to their corresponding alcohols. Displays enzymatic activity towards endogenous metabolites such as aromatic and aliphatic aldehydes, ketones, monosaccharides and bile acids. Acts as an aldehyde-detoxification enzyme. Also acts as an inhibitor of protein S-nitrosylation by mediating degradation of S-nitroso-coenzyme A (S-nitroso-CoA), a cofactor required to S-nitrosylate proteins. Also acts as a S-nitroso-glutathione reductase by catalyzing the NADPH-dependent reduction of S-nitrosoglutathione. Displays no reductase activity towards retinoids.</text>
</comment>
<feature type="domain" description="NADP-dependent oxidoreductase" evidence="18">
    <location>
        <begin position="22"/>
        <end position="298"/>
    </location>
</feature>
<evidence type="ECO:0000256" key="9">
    <source>
        <dbReference type="ARBA" id="ARBA00024074"/>
    </source>
</evidence>
<evidence type="ECO:0000256" key="16">
    <source>
        <dbReference type="PIRSR" id="PIRSR000097-2"/>
    </source>
</evidence>
<dbReference type="GO" id="GO:0046185">
    <property type="term" value="P:aldehyde catabolic process"/>
    <property type="evidence" value="ECO:0007669"/>
    <property type="project" value="InterPro"/>
</dbReference>
<evidence type="ECO:0000313" key="19">
    <source>
        <dbReference type="Ensembl" id="ENSNMLP00000015238.1"/>
    </source>
</evidence>
<evidence type="ECO:0000256" key="17">
    <source>
        <dbReference type="PIRSR" id="PIRSR000097-3"/>
    </source>
</evidence>
<evidence type="ECO:0000256" key="2">
    <source>
        <dbReference type="ARBA" id="ARBA00004514"/>
    </source>
</evidence>
<dbReference type="InterPro" id="IPR020471">
    <property type="entry name" value="AKR"/>
</dbReference>
<dbReference type="GO" id="GO:0008106">
    <property type="term" value="F:alcohol dehydrogenase (NADP+) activity"/>
    <property type="evidence" value="ECO:0007669"/>
    <property type="project" value="UniProtKB-EC"/>
</dbReference>
<accession>A0A8C6T6R9</accession>
<evidence type="ECO:0000256" key="10">
    <source>
        <dbReference type="ARBA" id="ARBA00044808"/>
    </source>
</evidence>
<dbReference type="PRINTS" id="PR00069">
    <property type="entry name" value="ALDKETRDTASE"/>
</dbReference>
<comment type="catalytic activity">
    <reaction evidence="11">
        <text>S-nitroso-CoA + NADPH + H(+) = sulfinamide-CoA + NADP(+)</text>
        <dbReference type="Rhea" id="RHEA:78375"/>
        <dbReference type="ChEBI" id="CHEBI:15378"/>
        <dbReference type="ChEBI" id="CHEBI:57783"/>
        <dbReference type="ChEBI" id="CHEBI:58349"/>
        <dbReference type="ChEBI" id="CHEBI:145546"/>
        <dbReference type="ChEBI" id="CHEBI:145548"/>
    </reaction>
    <physiologicalReaction direction="left-to-right" evidence="11">
        <dbReference type="Rhea" id="RHEA:78376"/>
    </physiologicalReaction>
</comment>
<comment type="subcellular location">
    <subcellularLocation>
        <location evidence="1">Apical cell membrane</location>
    </subcellularLocation>
    <subcellularLocation>
        <location evidence="2">Cytoplasm</location>
        <location evidence="2">Cytosol</location>
    </subcellularLocation>
</comment>
<evidence type="ECO:0000256" key="14">
    <source>
        <dbReference type="ARBA" id="ARBA00055218"/>
    </source>
</evidence>
<dbReference type="EC" id="1.1.1.2" evidence="9"/>
<dbReference type="InterPro" id="IPR036812">
    <property type="entry name" value="NAD(P)_OxRdtase_dom_sf"/>
</dbReference>
<keyword evidence="7" id="KW-0560">Oxidoreductase</keyword>
<comment type="catalytic activity">
    <reaction evidence="13">
        <text>a primary alcohol + NADP(+) = an aldehyde + NADPH + H(+)</text>
        <dbReference type="Rhea" id="RHEA:15937"/>
        <dbReference type="ChEBI" id="CHEBI:15378"/>
        <dbReference type="ChEBI" id="CHEBI:15734"/>
        <dbReference type="ChEBI" id="CHEBI:17478"/>
        <dbReference type="ChEBI" id="CHEBI:57783"/>
        <dbReference type="ChEBI" id="CHEBI:58349"/>
        <dbReference type="EC" id="1.1.1.2"/>
    </reaction>
</comment>
<dbReference type="Proteomes" id="UP000694523">
    <property type="component" value="Unplaced"/>
</dbReference>
<evidence type="ECO:0000256" key="11">
    <source>
        <dbReference type="ARBA" id="ARBA00047706"/>
    </source>
</evidence>
<evidence type="ECO:0000256" key="6">
    <source>
        <dbReference type="ARBA" id="ARBA00022857"/>
    </source>
</evidence>
<evidence type="ECO:0000256" key="7">
    <source>
        <dbReference type="ARBA" id="ARBA00023002"/>
    </source>
</evidence>
<evidence type="ECO:0000256" key="4">
    <source>
        <dbReference type="ARBA" id="ARBA00022475"/>
    </source>
</evidence>
<feature type="active site" description="Proton donor" evidence="15">
    <location>
        <position position="55"/>
    </location>
</feature>
<evidence type="ECO:0000256" key="3">
    <source>
        <dbReference type="ARBA" id="ARBA00007905"/>
    </source>
</evidence>
<dbReference type="InterPro" id="IPR018170">
    <property type="entry name" value="Aldo/ket_reductase_CS"/>
</dbReference>
<dbReference type="AlphaFoldDB" id="A0A8C6T6R9"/>
<reference evidence="19" key="2">
    <citation type="submission" date="2025-09" db="UniProtKB">
        <authorList>
            <consortium name="Ensembl"/>
        </authorList>
    </citation>
    <scope>IDENTIFICATION</scope>
</reference>
<keyword evidence="6" id="KW-0521">NADP</keyword>
<dbReference type="Gene3D" id="3.20.20.100">
    <property type="entry name" value="NADP-dependent oxidoreductase domain"/>
    <property type="match status" value="1"/>
</dbReference>
<sequence>SHTAMVLYLYLFLNTGQKMPLIGLGTWKSEPGKVKQAVMWALQSGYRHIDCASIYGNEAEIGEALQEMVGPGKPLKREDVFITSKLWNNKHHAHDVEPALLKSLKDLRLEYLDLYLIHWPYAFQCGDVAFPRAEDGTLLYDNIHYRDTWAAMEPLKEKGLVRAIGLSNFNSRQIEDVLNIAVITPAVLQVEAHPYLAQEPLLAYCRKHSIVMTAYSPLGSADRAWKHPDEPVLMEEPVIHNLATKYHKSPAQILLRWQTQRGVVVIPKSVTESRIKENIEVFDFSLQAEEMEKITALNRDWRYIVPMVEVDGKRVPRDAGHPHYPFNDPY</sequence>
<keyword evidence="5" id="KW-0963">Cytoplasm</keyword>
<keyword evidence="20" id="KW-1185">Reference proteome</keyword>
<dbReference type="PANTHER" id="PTHR11732">
    <property type="entry name" value="ALDO/KETO REDUCTASE"/>
    <property type="match status" value="1"/>
</dbReference>
<proteinExistence type="inferred from homology"/>
<dbReference type="Pfam" id="PF00248">
    <property type="entry name" value="Aldo_ket_red"/>
    <property type="match status" value="1"/>
</dbReference>
<organism evidence="19 20">
    <name type="scientific">Neogobius melanostomus</name>
    <name type="common">round goby</name>
    <dbReference type="NCBI Taxonomy" id="47308"/>
    <lineage>
        <taxon>Eukaryota</taxon>
        <taxon>Metazoa</taxon>
        <taxon>Chordata</taxon>
        <taxon>Craniata</taxon>
        <taxon>Vertebrata</taxon>
        <taxon>Euteleostomi</taxon>
        <taxon>Actinopterygii</taxon>
        <taxon>Neopterygii</taxon>
        <taxon>Teleostei</taxon>
        <taxon>Neoteleostei</taxon>
        <taxon>Acanthomorphata</taxon>
        <taxon>Gobiaria</taxon>
        <taxon>Gobiiformes</taxon>
        <taxon>Gobioidei</taxon>
        <taxon>Gobiidae</taxon>
        <taxon>Benthophilinae</taxon>
        <taxon>Neogobiini</taxon>
        <taxon>Neogobius</taxon>
    </lineage>
</organism>
<protein>
    <recommendedName>
        <fullName evidence="9">alcohol dehydrogenase (NADP(+))</fullName>
        <ecNumber evidence="9">1.1.1.2</ecNumber>
    </recommendedName>
    <alternativeName>
        <fullName evidence="10">S-nitroso-CoA reductase</fullName>
    </alternativeName>
</protein>
<dbReference type="PIRSF" id="PIRSF000097">
    <property type="entry name" value="AKR"/>
    <property type="match status" value="1"/>
</dbReference>
<evidence type="ECO:0000256" key="5">
    <source>
        <dbReference type="ARBA" id="ARBA00022490"/>
    </source>
</evidence>
<dbReference type="PROSITE" id="PS00062">
    <property type="entry name" value="ALDOKETO_REDUCTASE_2"/>
    <property type="match status" value="1"/>
</dbReference>
<feature type="binding site" evidence="16">
    <location>
        <position position="118"/>
    </location>
    <ligand>
        <name>substrate</name>
    </ligand>
</feature>
<keyword evidence="4" id="KW-1003">Cell membrane</keyword>
<evidence type="ECO:0000259" key="18">
    <source>
        <dbReference type="Pfam" id="PF00248"/>
    </source>
</evidence>
<evidence type="ECO:0000256" key="15">
    <source>
        <dbReference type="PIRSR" id="PIRSR000097-1"/>
    </source>
</evidence>
<evidence type="ECO:0000313" key="20">
    <source>
        <dbReference type="Proteomes" id="UP000694523"/>
    </source>
</evidence>
<dbReference type="Ensembl" id="ENSNMLT00000017124.1">
    <property type="protein sequence ID" value="ENSNMLP00000015238.1"/>
    <property type="gene ID" value="ENSNMLG00000008309.1"/>
</dbReference>
<feature type="site" description="Lowers pKa of active site Tyr" evidence="17">
    <location>
        <position position="85"/>
    </location>
</feature>
<comment type="similarity">
    <text evidence="3">Belongs to the aldo/keto reductase family.</text>
</comment>
<dbReference type="GO" id="GO:0016324">
    <property type="term" value="C:apical plasma membrane"/>
    <property type="evidence" value="ECO:0007669"/>
    <property type="project" value="UniProtKB-SubCell"/>
</dbReference>
<dbReference type="InterPro" id="IPR044481">
    <property type="entry name" value="AKR1A"/>
</dbReference>
<keyword evidence="8" id="KW-0472">Membrane</keyword>
<dbReference type="PROSITE" id="PS00063">
    <property type="entry name" value="ALDOKETO_REDUCTASE_3"/>
    <property type="match status" value="1"/>
</dbReference>
<comment type="catalytic activity">
    <reaction evidence="12">
        <text>S-nitrosoglutathione + NADPH + H(+) = S-(hydroxysulfenamide)glutathione + NADP(+)</text>
        <dbReference type="Rhea" id="RHEA:63500"/>
        <dbReference type="ChEBI" id="CHEBI:15378"/>
        <dbReference type="ChEBI" id="CHEBI:57783"/>
        <dbReference type="ChEBI" id="CHEBI:58349"/>
        <dbReference type="ChEBI" id="CHEBI:145544"/>
        <dbReference type="ChEBI" id="CHEBI:229723"/>
    </reaction>
</comment>
<reference evidence="19" key="1">
    <citation type="submission" date="2025-08" db="UniProtKB">
        <authorList>
            <consortium name="Ensembl"/>
        </authorList>
    </citation>
    <scope>IDENTIFICATION</scope>
</reference>
<dbReference type="GO" id="GO:0005829">
    <property type="term" value="C:cytosol"/>
    <property type="evidence" value="ECO:0007669"/>
    <property type="project" value="UniProtKB-SubCell"/>
</dbReference>
<dbReference type="PROSITE" id="PS00798">
    <property type="entry name" value="ALDOKETO_REDUCTASE_1"/>
    <property type="match status" value="1"/>
</dbReference>
<dbReference type="CDD" id="cd19106">
    <property type="entry name" value="AKR_AKR1A1-4"/>
    <property type="match status" value="1"/>
</dbReference>
<evidence type="ECO:0000256" key="12">
    <source>
        <dbReference type="ARBA" id="ARBA00048207"/>
    </source>
</evidence>